<name>A0A9P9WC93_9PEZI</name>
<dbReference type="GO" id="GO:0043041">
    <property type="term" value="P:amino acid activation for nonribosomal peptide biosynthetic process"/>
    <property type="evidence" value="ECO:0007669"/>
    <property type="project" value="TreeGrafter"/>
</dbReference>
<dbReference type="GO" id="GO:0003824">
    <property type="term" value="F:catalytic activity"/>
    <property type="evidence" value="ECO:0007669"/>
    <property type="project" value="InterPro"/>
</dbReference>
<feature type="region of interest" description="Disordered" evidence="1">
    <location>
        <begin position="36"/>
        <end position="63"/>
    </location>
</feature>
<dbReference type="InterPro" id="IPR023213">
    <property type="entry name" value="CAT-like_dom_sf"/>
</dbReference>
<dbReference type="PANTHER" id="PTHR45527">
    <property type="entry name" value="NONRIBOSOMAL PEPTIDE SYNTHETASE"/>
    <property type="match status" value="1"/>
</dbReference>
<sequence>MAEQSSDIDPPAGAPNGDRQHRESFLVRLPSRSMVNSHAAATSHPFTPLQNGEGTPFGSQPTTPLYEVIHARDPTARPGGLDRNPTTTAESLVSASDRQQALAKLGINDTAVEAVMPVLPGQEFHLASWLTSGRTLAEPTWAFRTKVPIDEHRLRGAWAVLRRRHAIMRSTLVAVRPDEAFTVVLRQATGASNYATFTKAKSREGTLEERVKAELKKLAVHPSSLKTPPTRLTLVRGDVQEGDAVMITIHHAACDTRSMGLLVHELTELYQGKPVVSKAPSFRNFVKETLFTHDRDAEEDFWRDTLRDCEETIVKPETDGQGNPLKKNELVVTGTKTSTDALEKAAEAVGVTPPTVIYLAFSHILAERTGSKRPVFGCFHNGRTSIDNVDRIDDMIGPCSTMLPTTIPEDVDVSHDLNNSKSELITSLKSVHEHLESQVPYEQSRLRDVLRWAEVGDSVPFNTYLNILWNTKLQGDTPAGTPPADNNQPWERMDLGMRTDYSTASAIPGPTTVDVLDTSTVMRKQNVFVDVGCDKEEFGGGHLEIRLSANEVLMGAGDLESLAQDIDNEVAGLVECLSS</sequence>
<protein>
    <recommendedName>
        <fullName evidence="2">Condensation domain-containing protein</fullName>
    </recommendedName>
</protein>
<dbReference type="Proteomes" id="UP000829685">
    <property type="component" value="Unassembled WGS sequence"/>
</dbReference>
<comment type="caution">
    <text evidence="3">The sequence shown here is derived from an EMBL/GenBank/DDBJ whole genome shotgun (WGS) entry which is preliminary data.</text>
</comment>
<dbReference type="Pfam" id="PF00668">
    <property type="entry name" value="Condensation"/>
    <property type="match status" value="1"/>
</dbReference>
<dbReference type="InterPro" id="IPR001242">
    <property type="entry name" value="Condensation_dom"/>
</dbReference>
<dbReference type="EMBL" id="JAFIMR010000043">
    <property type="protein sequence ID" value="KAI1856534.1"/>
    <property type="molecule type" value="Genomic_DNA"/>
</dbReference>
<reference evidence="3" key="1">
    <citation type="submission" date="2021-03" db="EMBL/GenBank/DDBJ databases">
        <title>Revisited historic fungal species revealed as producer of novel bioactive compounds through whole genome sequencing and comparative genomics.</title>
        <authorList>
            <person name="Vignolle G.A."/>
            <person name="Hochenegger N."/>
            <person name="Mach R.L."/>
            <person name="Mach-Aigner A.R."/>
            <person name="Javad Rahimi M."/>
            <person name="Salim K.A."/>
            <person name="Chan C.M."/>
            <person name="Lim L.B.L."/>
            <person name="Cai F."/>
            <person name="Druzhinina I.S."/>
            <person name="U'Ren J.M."/>
            <person name="Derntl C."/>
        </authorList>
    </citation>
    <scope>NUCLEOTIDE SEQUENCE</scope>
    <source>
        <strain evidence="3">TUCIM 5799</strain>
    </source>
</reference>
<gene>
    <name evidence="3" type="ORF">JX265_011493</name>
</gene>
<keyword evidence="4" id="KW-1185">Reference proteome</keyword>
<feature type="domain" description="Condensation" evidence="2">
    <location>
        <begin position="141"/>
        <end position="446"/>
    </location>
</feature>
<dbReference type="GO" id="GO:0005737">
    <property type="term" value="C:cytoplasm"/>
    <property type="evidence" value="ECO:0007669"/>
    <property type="project" value="TreeGrafter"/>
</dbReference>
<dbReference type="AlphaFoldDB" id="A0A9P9WC93"/>
<dbReference type="GO" id="GO:0031177">
    <property type="term" value="F:phosphopantetheine binding"/>
    <property type="evidence" value="ECO:0007669"/>
    <property type="project" value="TreeGrafter"/>
</dbReference>
<dbReference type="GO" id="GO:0044550">
    <property type="term" value="P:secondary metabolite biosynthetic process"/>
    <property type="evidence" value="ECO:0007669"/>
    <property type="project" value="TreeGrafter"/>
</dbReference>
<feature type="region of interest" description="Disordered" evidence="1">
    <location>
        <begin position="1"/>
        <end position="23"/>
    </location>
</feature>
<accession>A0A9P9WC93</accession>
<dbReference type="PANTHER" id="PTHR45527:SF1">
    <property type="entry name" value="FATTY ACID SYNTHASE"/>
    <property type="match status" value="1"/>
</dbReference>
<evidence type="ECO:0000256" key="1">
    <source>
        <dbReference type="SAM" id="MobiDB-lite"/>
    </source>
</evidence>
<dbReference type="Gene3D" id="3.30.559.10">
    <property type="entry name" value="Chloramphenicol acetyltransferase-like domain"/>
    <property type="match status" value="1"/>
</dbReference>
<dbReference type="SUPFAM" id="SSF52777">
    <property type="entry name" value="CoA-dependent acyltransferases"/>
    <property type="match status" value="2"/>
</dbReference>
<evidence type="ECO:0000313" key="3">
    <source>
        <dbReference type="EMBL" id="KAI1856534.1"/>
    </source>
</evidence>
<proteinExistence type="predicted"/>
<evidence type="ECO:0000259" key="2">
    <source>
        <dbReference type="Pfam" id="PF00668"/>
    </source>
</evidence>
<dbReference type="Gene3D" id="3.30.559.30">
    <property type="entry name" value="Nonribosomal peptide synthetase, condensation domain"/>
    <property type="match status" value="1"/>
</dbReference>
<organism evidence="3 4">
    <name type="scientific">Neoarthrinium moseri</name>
    <dbReference type="NCBI Taxonomy" id="1658444"/>
    <lineage>
        <taxon>Eukaryota</taxon>
        <taxon>Fungi</taxon>
        <taxon>Dikarya</taxon>
        <taxon>Ascomycota</taxon>
        <taxon>Pezizomycotina</taxon>
        <taxon>Sordariomycetes</taxon>
        <taxon>Xylariomycetidae</taxon>
        <taxon>Amphisphaeriales</taxon>
        <taxon>Apiosporaceae</taxon>
        <taxon>Neoarthrinium</taxon>
    </lineage>
</organism>
<evidence type="ECO:0000313" key="4">
    <source>
        <dbReference type="Proteomes" id="UP000829685"/>
    </source>
</evidence>